<proteinExistence type="predicted"/>
<reference evidence="1 2" key="1">
    <citation type="journal article" date="2018" name="Front. Plant Sci.">
        <title>Red Clover (Trifolium pratense) and Zigzag Clover (T. medium) - A Picture of Genomic Similarities and Differences.</title>
        <authorList>
            <person name="Dluhosova J."/>
            <person name="Istvanek J."/>
            <person name="Nedelnik J."/>
            <person name="Repkova J."/>
        </authorList>
    </citation>
    <scope>NUCLEOTIDE SEQUENCE [LARGE SCALE GENOMIC DNA]</scope>
    <source>
        <strain evidence="2">cv. 10/8</strain>
        <tissue evidence="1">Leaf</tissue>
    </source>
</reference>
<protein>
    <submittedName>
        <fullName evidence="1">Uncharacterized protein</fullName>
    </submittedName>
</protein>
<keyword evidence="2" id="KW-1185">Reference proteome</keyword>
<dbReference type="AlphaFoldDB" id="A0A392NTB1"/>
<dbReference type="Proteomes" id="UP000265520">
    <property type="component" value="Unassembled WGS sequence"/>
</dbReference>
<name>A0A392NTB1_9FABA</name>
<organism evidence="1 2">
    <name type="scientific">Trifolium medium</name>
    <dbReference type="NCBI Taxonomy" id="97028"/>
    <lineage>
        <taxon>Eukaryota</taxon>
        <taxon>Viridiplantae</taxon>
        <taxon>Streptophyta</taxon>
        <taxon>Embryophyta</taxon>
        <taxon>Tracheophyta</taxon>
        <taxon>Spermatophyta</taxon>
        <taxon>Magnoliopsida</taxon>
        <taxon>eudicotyledons</taxon>
        <taxon>Gunneridae</taxon>
        <taxon>Pentapetalae</taxon>
        <taxon>rosids</taxon>
        <taxon>fabids</taxon>
        <taxon>Fabales</taxon>
        <taxon>Fabaceae</taxon>
        <taxon>Papilionoideae</taxon>
        <taxon>50 kb inversion clade</taxon>
        <taxon>NPAAA clade</taxon>
        <taxon>Hologalegina</taxon>
        <taxon>IRL clade</taxon>
        <taxon>Trifolieae</taxon>
        <taxon>Trifolium</taxon>
    </lineage>
</organism>
<evidence type="ECO:0000313" key="1">
    <source>
        <dbReference type="EMBL" id="MCI02460.1"/>
    </source>
</evidence>
<evidence type="ECO:0000313" key="2">
    <source>
        <dbReference type="Proteomes" id="UP000265520"/>
    </source>
</evidence>
<dbReference type="EMBL" id="LXQA010049166">
    <property type="protein sequence ID" value="MCI02460.1"/>
    <property type="molecule type" value="Genomic_DNA"/>
</dbReference>
<feature type="non-terminal residue" evidence="1">
    <location>
        <position position="1"/>
    </location>
</feature>
<sequence length="88" mass="9865">LVQVHELSLHRLTSLTTLILIETIEQLFHKITVRTALKEEGYQEAEHSALVSGKTAIRKVAHGKSTGYTTSRITGLQFLDRGLSNNFF</sequence>
<accession>A0A392NTB1</accession>
<comment type="caution">
    <text evidence="1">The sequence shown here is derived from an EMBL/GenBank/DDBJ whole genome shotgun (WGS) entry which is preliminary data.</text>
</comment>